<accession>A0ABD0LAQ5</accession>
<dbReference type="EMBL" id="JACVVK020000066">
    <property type="protein sequence ID" value="KAK7496529.1"/>
    <property type="molecule type" value="Genomic_DNA"/>
</dbReference>
<organism evidence="2 3">
    <name type="scientific">Batillaria attramentaria</name>
    <dbReference type="NCBI Taxonomy" id="370345"/>
    <lineage>
        <taxon>Eukaryota</taxon>
        <taxon>Metazoa</taxon>
        <taxon>Spiralia</taxon>
        <taxon>Lophotrochozoa</taxon>
        <taxon>Mollusca</taxon>
        <taxon>Gastropoda</taxon>
        <taxon>Caenogastropoda</taxon>
        <taxon>Sorbeoconcha</taxon>
        <taxon>Cerithioidea</taxon>
        <taxon>Batillariidae</taxon>
        <taxon>Batillaria</taxon>
    </lineage>
</organism>
<feature type="region of interest" description="Disordered" evidence="1">
    <location>
        <begin position="66"/>
        <end position="86"/>
    </location>
</feature>
<sequence>MSIALQLGKGFSVCCVSSGMQPCRFSEVSQELLQEMFPFAFCINKTRHNQTLWRKIRDPSSMIFDLTSNKKDTESNPKEGNPLLMD</sequence>
<gene>
    <name evidence="2" type="ORF">BaRGS_00012181</name>
</gene>
<reference evidence="2 3" key="1">
    <citation type="journal article" date="2023" name="Sci. Data">
        <title>Genome assembly of the Korean intertidal mud-creeper Batillaria attramentaria.</title>
        <authorList>
            <person name="Patra A.K."/>
            <person name="Ho P.T."/>
            <person name="Jun S."/>
            <person name="Lee S.J."/>
            <person name="Kim Y."/>
            <person name="Won Y.J."/>
        </authorList>
    </citation>
    <scope>NUCLEOTIDE SEQUENCE [LARGE SCALE GENOMIC DNA]</scope>
    <source>
        <strain evidence="2">Wonlab-2016</strain>
    </source>
</reference>
<name>A0ABD0LAQ5_9CAEN</name>
<protein>
    <submittedName>
        <fullName evidence="2">Uncharacterized protein</fullName>
    </submittedName>
</protein>
<dbReference type="AlphaFoldDB" id="A0ABD0LAQ5"/>
<dbReference type="Proteomes" id="UP001519460">
    <property type="component" value="Unassembled WGS sequence"/>
</dbReference>
<feature type="compositionally biased region" description="Basic and acidic residues" evidence="1">
    <location>
        <begin position="68"/>
        <end position="77"/>
    </location>
</feature>
<keyword evidence="3" id="KW-1185">Reference proteome</keyword>
<comment type="caution">
    <text evidence="2">The sequence shown here is derived from an EMBL/GenBank/DDBJ whole genome shotgun (WGS) entry which is preliminary data.</text>
</comment>
<proteinExistence type="predicted"/>
<evidence type="ECO:0000313" key="2">
    <source>
        <dbReference type="EMBL" id="KAK7496529.1"/>
    </source>
</evidence>
<evidence type="ECO:0000313" key="3">
    <source>
        <dbReference type="Proteomes" id="UP001519460"/>
    </source>
</evidence>
<evidence type="ECO:0000256" key="1">
    <source>
        <dbReference type="SAM" id="MobiDB-lite"/>
    </source>
</evidence>